<dbReference type="EMBL" id="JAKELO010000002">
    <property type="protein sequence ID" value="MDE4909044.1"/>
    <property type="molecule type" value="Genomic_DNA"/>
</dbReference>
<reference evidence="6" key="1">
    <citation type="submission" date="2022-01" db="EMBL/GenBank/DDBJ databases">
        <title>Draft genome of Methanogenium marinum DSM 15558.</title>
        <authorList>
            <person name="Chen S.-C."/>
            <person name="You Y.-T."/>
        </authorList>
    </citation>
    <scope>NUCLEOTIDE SEQUENCE</scope>
    <source>
        <strain evidence="6">DSM 15558</strain>
    </source>
</reference>
<accession>A0A9Q4KUR2</accession>
<evidence type="ECO:0000256" key="5">
    <source>
        <dbReference type="HAMAP-Rule" id="MF_01474"/>
    </source>
</evidence>
<evidence type="ECO:0000256" key="2">
    <source>
        <dbReference type="ARBA" id="ARBA00022980"/>
    </source>
</evidence>
<dbReference type="PROSITE" id="PS00628">
    <property type="entry name" value="RIBOSOMAL_S19E"/>
    <property type="match status" value="1"/>
</dbReference>
<evidence type="ECO:0000256" key="3">
    <source>
        <dbReference type="ARBA" id="ARBA00023274"/>
    </source>
</evidence>
<dbReference type="FunFam" id="1.10.10.10:FF:000449">
    <property type="entry name" value="30S ribosomal protein S19e"/>
    <property type="match status" value="1"/>
</dbReference>
<dbReference type="InterPro" id="IPR001266">
    <property type="entry name" value="Ribosomal_eS19"/>
</dbReference>
<comment type="caution">
    <text evidence="6">The sequence shown here is derived from an EMBL/GenBank/DDBJ whole genome shotgun (WGS) entry which is preliminary data.</text>
</comment>
<evidence type="ECO:0000313" key="6">
    <source>
        <dbReference type="EMBL" id="MDE4909044.1"/>
    </source>
</evidence>
<comment type="subunit">
    <text evidence="5">Part of the 30S ribosomal subunit.</text>
</comment>
<dbReference type="InterPro" id="IPR018277">
    <property type="entry name" value="Ribosomal_eS19_CS"/>
</dbReference>
<dbReference type="Gene3D" id="1.10.10.10">
    <property type="entry name" value="Winged helix-like DNA-binding domain superfamily/Winged helix DNA-binding domain"/>
    <property type="match status" value="1"/>
</dbReference>
<sequence length="149" mass="16616">MTTVYDLPADVLIHKVADELKAMETVEAPEWAAFAKTGVHKQAPPFDEDWWYTRAAAVLRRIYVDGPIGVERLRSFYGGKQNRGSNPDKFRKGSGSVIRKVVQQLESEGFIENAENGRKITAKGRSFLDGVAYSLKADVVEQIPALAKY</sequence>
<dbReference type="PANTHER" id="PTHR11710:SF0">
    <property type="entry name" value="40S RIBOSOMAL PROTEIN S19"/>
    <property type="match status" value="1"/>
</dbReference>
<name>A0A9Q4KUR2_9EURY</name>
<dbReference type="Pfam" id="PF01090">
    <property type="entry name" value="Ribosomal_S19e"/>
    <property type="match status" value="1"/>
</dbReference>
<dbReference type="GO" id="GO:0003735">
    <property type="term" value="F:structural constituent of ribosome"/>
    <property type="evidence" value="ECO:0007669"/>
    <property type="project" value="InterPro"/>
</dbReference>
<dbReference type="InterPro" id="IPR036388">
    <property type="entry name" value="WH-like_DNA-bd_sf"/>
</dbReference>
<organism evidence="6 7">
    <name type="scientific">Methanogenium marinum</name>
    <dbReference type="NCBI Taxonomy" id="348610"/>
    <lineage>
        <taxon>Archaea</taxon>
        <taxon>Methanobacteriati</taxon>
        <taxon>Methanobacteriota</taxon>
        <taxon>Stenosarchaea group</taxon>
        <taxon>Methanomicrobia</taxon>
        <taxon>Methanomicrobiales</taxon>
        <taxon>Methanomicrobiaceae</taxon>
        <taxon>Methanogenium</taxon>
    </lineage>
</organism>
<gene>
    <name evidence="5" type="primary">rps19e</name>
    <name evidence="6" type="ORF">L0665_10530</name>
</gene>
<dbReference type="PANTHER" id="PTHR11710">
    <property type="entry name" value="40S RIBOSOMAL PROTEIN S19"/>
    <property type="match status" value="1"/>
</dbReference>
<evidence type="ECO:0000313" key="7">
    <source>
        <dbReference type="Proteomes" id="UP001143747"/>
    </source>
</evidence>
<proteinExistence type="inferred from homology"/>
<dbReference type="GO" id="GO:0006412">
    <property type="term" value="P:translation"/>
    <property type="evidence" value="ECO:0007669"/>
    <property type="project" value="UniProtKB-UniRule"/>
</dbReference>
<dbReference type="SUPFAM" id="SSF46785">
    <property type="entry name" value="Winged helix' DNA-binding domain"/>
    <property type="match status" value="1"/>
</dbReference>
<dbReference type="GO" id="GO:0003723">
    <property type="term" value="F:RNA binding"/>
    <property type="evidence" value="ECO:0007669"/>
    <property type="project" value="TreeGrafter"/>
</dbReference>
<dbReference type="InterPro" id="IPR027548">
    <property type="entry name" value="Ribosomal_eS19_archaeal"/>
</dbReference>
<dbReference type="Proteomes" id="UP001143747">
    <property type="component" value="Unassembled WGS sequence"/>
</dbReference>
<dbReference type="AlphaFoldDB" id="A0A9Q4KUR2"/>
<comment type="function">
    <text evidence="5">May be involved in maturation of the 30S ribosomal subunit.</text>
</comment>
<comment type="similarity">
    <text evidence="1 5">Belongs to the eukaryotic ribosomal protein eS19 family.</text>
</comment>
<dbReference type="HAMAP" id="MF_01474">
    <property type="entry name" value="Ribosomal_eS19"/>
    <property type="match status" value="1"/>
</dbReference>
<dbReference type="NCBIfam" id="NF006811">
    <property type="entry name" value="PRK09333.1"/>
    <property type="match status" value="1"/>
</dbReference>
<evidence type="ECO:0000256" key="4">
    <source>
        <dbReference type="ARBA" id="ARBA00035143"/>
    </source>
</evidence>
<dbReference type="InterPro" id="IPR036390">
    <property type="entry name" value="WH_DNA-bd_sf"/>
</dbReference>
<keyword evidence="2 5" id="KW-0689">Ribosomal protein</keyword>
<evidence type="ECO:0000256" key="1">
    <source>
        <dbReference type="ARBA" id="ARBA00010014"/>
    </source>
</evidence>
<keyword evidence="7" id="KW-1185">Reference proteome</keyword>
<keyword evidence="3 5" id="KW-0687">Ribonucleoprotein</keyword>
<protein>
    <recommendedName>
        <fullName evidence="4 5">Small ribosomal subunit protein eS19</fullName>
    </recommendedName>
</protein>
<dbReference type="RefSeq" id="WP_274925650.1">
    <property type="nucleotide sequence ID" value="NZ_JAKELO010000002.1"/>
</dbReference>
<dbReference type="GO" id="GO:0000028">
    <property type="term" value="P:ribosomal small subunit assembly"/>
    <property type="evidence" value="ECO:0007669"/>
    <property type="project" value="TreeGrafter"/>
</dbReference>
<dbReference type="GO" id="GO:0022627">
    <property type="term" value="C:cytosolic small ribosomal subunit"/>
    <property type="evidence" value="ECO:0007669"/>
    <property type="project" value="TreeGrafter"/>
</dbReference>
<dbReference type="SMART" id="SM01413">
    <property type="entry name" value="Ribosomal_S19e"/>
    <property type="match status" value="1"/>
</dbReference>